<keyword evidence="2" id="KW-1185">Reference proteome</keyword>
<proteinExistence type="predicted"/>
<gene>
    <name evidence="1" type="ORF">P5673_014470</name>
</gene>
<evidence type="ECO:0000313" key="1">
    <source>
        <dbReference type="EMBL" id="KAK2562752.1"/>
    </source>
</evidence>
<accession>A0AAD9QK82</accession>
<evidence type="ECO:0000313" key="2">
    <source>
        <dbReference type="Proteomes" id="UP001249851"/>
    </source>
</evidence>
<dbReference type="EMBL" id="JARQWQ010000028">
    <property type="protein sequence ID" value="KAK2562752.1"/>
    <property type="molecule type" value="Genomic_DNA"/>
</dbReference>
<protein>
    <submittedName>
        <fullName evidence="1">Uncharacterized protein</fullName>
    </submittedName>
</protein>
<comment type="caution">
    <text evidence="1">The sequence shown here is derived from an EMBL/GenBank/DDBJ whole genome shotgun (WGS) entry which is preliminary data.</text>
</comment>
<name>A0AAD9QK82_ACRCE</name>
<sequence>MPKAFTCSDCLKGYESVRGLRKHFKNYPCHKLKTNIHVAPLPAAAAATNFMNVSFYHRSARLKELLKLLTADEFSTVVLSSVTKHVSTSAFLLSRSRLAQGPVAESKLRVEVESLLKMVAECYPDALRYSLKQQRVYALYSQSHNYSVSKTYPSEKQLHT</sequence>
<dbReference type="Proteomes" id="UP001249851">
    <property type="component" value="Unassembled WGS sequence"/>
</dbReference>
<dbReference type="AlphaFoldDB" id="A0AAD9QK82"/>
<reference evidence="1" key="2">
    <citation type="journal article" date="2023" name="Science">
        <title>Genomic signatures of disease resistance in endangered staghorn corals.</title>
        <authorList>
            <person name="Vollmer S.V."/>
            <person name="Selwyn J.D."/>
            <person name="Despard B.A."/>
            <person name="Roesel C.L."/>
        </authorList>
    </citation>
    <scope>NUCLEOTIDE SEQUENCE</scope>
    <source>
        <strain evidence="1">K2</strain>
    </source>
</reference>
<organism evidence="1 2">
    <name type="scientific">Acropora cervicornis</name>
    <name type="common">Staghorn coral</name>
    <dbReference type="NCBI Taxonomy" id="6130"/>
    <lineage>
        <taxon>Eukaryota</taxon>
        <taxon>Metazoa</taxon>
        <taxon>Cnidaria</taxon>
        <taxon>Anthozoa</taxon>
        <taxon>Hexacorallia</taxon>
        <taxon>Scleractinia</taxon>
        <taxon>Astrocoeniina</taxon>
        <taxon>Acroporidae</taxon>
        <taxon>Acropora</taxon>
    </lineage>
</organism>
<reference evidence="1" key="1">
    <citation type="journal article" date="2023" name="G3 (Bethesda)">
        <title>Whole genome assembly and annotation of the endangered Caribbean coral Acropora cervicornis.</title>
        <authorList>
            <person name="Selwyn J.D."/>
            <person name="Vollmer S.V."/>
        </authorList>
    </citation>
    <scope>NUCLEOTIDE SEQUENCE</scope>
    <source>
        <strain evidence="1">K2</strain>
    </source>
</reference>